<accession>A0A7C1N907</accession>
<protein>
    <submittedName>
        <fullName evidence="1">Uncharacterized protein</fullName>
    </submittedName>
</protein>
<sequence length="375" mass="41577">MCKLIPAGVTCPFNLYSINGLGYSSTSDRLFTSAARDWREGQIFVIDCASDSIVSCILGYPTSATMWWDSVGNKMYLSSIQEFDRTDWITVVDCVSGEVQKVIRTGLYKPAAGIYLPQYRKIYVAGEHDGTAVIDCACDTVIKRFDNIVFFTSELSVWQLKYVPSVNKVYFPSVVTRAPGFYGDTILIIDPGTDSIVGGIHVQPWVTRSLNYRAGKFWGMDYAPWSNRLYVVSCTANQGVVRSFISVYDCATDSLIGQSCYQIPLIAQIYCNPVDRKIYISSSEDSAIYIFRDSLVGVEERAEVSSPAKSEPTLVRSILYLPERAGVAGKPVLVDITGRRVLELVPGANDVRGLAPGVYFIRSNARVERKVVIAR</sequence>
<dbReference type="EMBL" id="DSTU01000008">
    <property type="protein sequence ID" value="HFJ54335.1"/>
    <property type="molecule type" value="Genomic_DNA"/>
</dbReference>
<comment type="caution">
    <text evidence="1">The sequence shown here is derived from an EMBL/GenBank/DDBJ whole genome shotgun (WGS) entry which is preliminary data.</text>
</comment>
<evidence type="ECO:0000313" key="2">
    <source>
        <dbReference type="EMBL" id="HFJ54335.1"/>
    </source>
</evidence>
<proteinExistence type="predicted"/>
<dbReference type="InterPro" id="IPR015943">
    <property type="entry name" value="WD40/YVTN_repeat-like_dom_sf"/>
</dbReference>
<evidence type="ECO:0000313" key="1">
    <source>
        <dbReference type="EMBL" id="HEA86439.1"/>
    </source>
</evidence>
<dbReference type="InterPro" id="IPR051200">
    <property type="entry name" value="Host-pathogen_enzymatic-act"/>
</dbReference>
<reference evidence="1" key="1">
    <citation type="journal article" date="2020" name="mSystems">
        <title>Genome- and Community-Level Interaction Insights into Carbon Utilization and Element Cycling Functions of Hydrothermarchaeota in Hydrothermal Sediment.</title>
        <authorList>
            <person name="Zhou Z."/>
            <person name="Liu Y."/>
            <person name="Xu W."/>
            <person name="Pan J."/>
            <person name="Luo Z.H."/>
            <person name="Li M."/>
        </authorList>
    </citation>
    <scope>NUCLEOTIDE SEQUENCE [LARGE SCALE GENOMIC DNA]</scope>
    <source>
        <strain evidence="1">SpSt-265</strain>
        <strain evidence="2">SpSt-465</strain>
    </source>
</reference>
<dbReference type="Gene3D" id="2.130.10.10">
    <property type="entry name" value="YVTN repeat-like/Quinoprotein amine dehydrogenase"/>
    <property type="match status" value="1"/>
</dbReference>
<dbReference type="AlphaFoldDB" id="A0A7C1N907"/>
<dbReference type="PANTHER" id="PTHR47197:SF3">
    <property type="entry name" value="DIHYDRO-HEME D1 DEHYDROGENASE"/>
    <property type="match status" value="1"/>
</dbReference>
<organism evidence="1">
    <name type="scientific">candidate division WOR-3 bacterium</name>
    <dbReference type="NCBI Taxonomy" id="2052148"/>
    <lineage>
        <taxon>Bacteria</taxon>
        <taxon>Bacteria division WOR-3</taxon>
    </lineage>
</organism>
<dbReference type="SUPFAM" id="SSF75011">
    <property type="entry name" value="3-carboxy-cis,cis-mucoante lactonizing enzyme"/>
    <property type="match status" value="1"/>
</dbReference>
<name>A0A7C1N907_UNCW3</name>
<dbReference type="EMBL" id="DSLG01000001">
    <property type="protein sequence ID" value="HEA86439.1"/>
    <property type="molecule type" value="Genomic_DNA"/>
</dbReference>
<gene>
    <name evidence="1" type="ORF">ENP94_00300</name>
    <name evidence="2" type="ORF">ENS16_06560</name>
</gene>
<dbReference type="PANTHER" id="PTHR47197">
    <property type="entry name" value="PROTEIN NIRF"/>
    <property type="match status" value="1"/>
</dbReference>